<dbReference type="AlphaFoldDB" id="A0A0X3BMU0"/>
<organism evidence="2 3">
    <name type="scientific">Methanoculleus bourgensis</name>
    <dbReference type="NCBI Taxonomy" id="83986"/>
    <lineage>
        <taxon>Archaea</taxon>
        <taxon>Methanobacteriati</taxon>
        <taxon>Methanobacteriota</taxon>
        <taxon>Stenosarchaea group</taxon>
        <taxon>Methanomicrobia</taxon>
        <taxon>Methanomicrobiales</taxon>
        <taxon>Methanomicrobiaceae</taxon>
        <taxon>Methanoculleus</taxon>
    </lineage>
</organism>
<sequence length="26" mass="2850">MGALTHGALPFLEGSYDPPHQEKPKE</sequence>
<accession>A0A0X3BMU0</accession>
<dbReference type="EMBL" id="LT158599">
    <property type="protein sequence ID" value="CVK32855.1"/>
    <property type="molecule type" value="Genomic_DNA"/>
</dbReference>
<dbReference type="Proteomes" id="UP000069850">
    <property type="component" value="Chromosome 1"/>
</dbReference>
<name>A0A0X3BMU0_9EURY</name>
<evidence type="ECO:0000313" key="2">
    <source>
        <dbReference type="EMBL" id="CVK32855.1"/>
    </source>
</evidence>
<gene>
    <name evidence="2" type="ORF">MMAB1_1642</name>
</gene>
<proteinExistence type="predicted"/>
<feature type="region of interest" description="Disordered" evidence="1">
    <location>
        <begin position="1"/>
        <end position="26"/>
    </location>
</feature>
<evidence type="ECO:0000256" key="1">
    <source>
        <dbReference type="SAM" id="MobiDB-lite"/>
    </source>
</evidence>
<dbReference type="KEGG" id="mema:MMAB1_1642"/>
<reference evidence="2 3" key="1">
    <citation type="submission" date="2016-01" db="EMBL/GenBank/DDBJ databases">
        <authorList>
            <person name="Manzoor S."/>
        </authorList>
    </citation>
    <scope>NUCLEOTIDE SEQUENCE [LARGE SCALE GENOMIC DNA]</scope>
    <source>
        <strain evidence="2">Methanoculleus sp MAB1</strain>
    </source>
</reference>
<evidence type="ECO:0000313" key="3">
    <source>
        <dbReference type="Proteomes" id="UP000069850"/>
    </source>
</evidence>
<protein>
    <submittedName>
        <fullName evidence="2">Uncharacterized protein</fullName>
    </submittedName>
</protein>